<organism evidence="1 2">
    <name type="scientific">Methylomonas rivi</name>
    <dbReference type="NCBI Taxonomy" id="2952226"/>
    <lineage>
        <taxon>Bacteria</taxon>
        <taxon>Pseudomonadati</taxon>
        <taxon>Pseudomonadota</taxon>
        <taxon>Gammaproteobacteria</taxon>
        <taxon>Methylococcales</taxon>
        <taxon>Methylococcaceae</taxon>
        <taxon>Methylomonas</taxon>
    </lineage>
</organism>
<gene>
    <name evidence="1" type="ORF">NP596_08060</name>
</gene>
<dbReference type="Proteomes" id="UP001524586">
    <property type="component" value="Unassembled WGS sequence"/>
</dbReference>
<accession>A0ABT1U3N5</accession>
<name>A0ABT1U3N5_9GAMM</name>
<dbReference type="RefSeq" id="WP_256614795.1">
    <property type="nucleotide sequence ID" value="NZ_JANIBK010000030.1"/>
</dbReference>
<keyword evidence="2" id="KW-1185">Reference proteome</keyword>
<dbReference type="EMBL" id="JANIBK010000030">
    <property type="protein sequence ID" value="MCQ8128410.1"/>
    <property type="molecule type" value="Genomic_DNA"/>
</dbReference>
<sequence>MIQQQFKYTLLLSSLPVQPVELFSTKILPISRIQLDKRLLLLDTEDSADLVRIEELLHWSKMHEWDDFNIISHGQEAMALIRSDFLRSLVQWRLELRTLLTVLRRRHAGQELPADQQFYGFCDRLRLSFIRRNWHKPDFGLGLSIPWLKPAQQLIAEDKTLELDKLMLTLNWNHYARLSLGHTFDFPAVVLYVLRWYLINRWVSYDSDRALLRFNELICAEMANVSLECEGSHERT</sequence>
<evidence type="ECO:0000313" key="2">
    <source>
        <dbReference type="Proteomes" id="UP001524586"/>
    </source>
</evidence>
<reference evidence="1 2" key="1">
    <citation type="submission" date="2022-07" db="EMBL/GenBank/DDBJ databases">
        <title>Methylomonas rivi sp. nov., Methylomonas rosea sp. nov., Methylomonas aureus sp. nov. and Methylomonas subterranea sp. nov., four novel methanotrophs isolated from a freshwater creek and the deep terrestrial subsurface.</title>
        <authorList>
            <person name="Abin C."/>
            <person name="Sankaranarayanan K."/>
            <person name="Garner C."/>
            <person name="Sindelar R."/>
            <person name="Kotary K."/>
            <person name="Garner R."/>
            <person name="Barclay S."/>
            <person name="Lawson P."/>
            <person name="Krumholz L."/>
        </authorList>
    </citation>
    <scope>NUCLEOTIDE SEQUENCE [LARGE SCALE GENOMIC DNA]</scope>
    <source>
        <strain evidence="1 2">WSC-6</strain>
    </source>
</reference>
<protein>
    <submittedName>
        <fullName evidence="1">DUF2764 domain-containing protein</fullName>
    </submittedName>
</protein>
<comment type="caution">
    <text evidence="1">The sequence shown here is derived from an EMBL/GenBank/DDBJ whole genome shotgun (WGS) entry which is preliminary data.</text>
</comment>
<evidence type="ECO:0000313" key="1">
    <source>
        <dbReference type="EMBL" id="MCQ8128410.1"/>
    </source>
</evidence>
<proteinExistence type="predicted"/>
<dbReference type="InterPro" id="IPR024492">
    <property type="entry name" value="DUF2764"/>
</dbReference>
<dbReference type="Pfam" id="PF10962">
    <property type="entry name" value="DUF2764"/>
    <property type="match status" value="1"/>
</dbReference>